<evidence type="ECO:0000256" key="13">
    <source>
        <dbReference type="ARBA" id="ARBA00023136"/>
    </source>
</evidence>
<evidence type="ECO:0000256" key="9">
    <source>
        <dbReference type="ARBA" id="ARBA00022679"/>
    </source>
</evidence>
<evidence type="ECO:0000256" key="1">
    <source>
        <dbReference type="ARBA" id="ARBA00001946"/>
    </source>
</evidence>
<evidence type="ECO:0000313" key="20">
    <source>
        <dbReference type="EMBL" id="CAA9219441.1"/>
    </source>
</evidence>
<keyword evidence="7 19" id="KW-1003">Cell membrane</keyword>
<organism evidence="20">
    <name type="scientific">uncultured Acidimicrobiales bacterium</name>
    <dbReference type="NCBI Taxonomy" id="310071"/>
    <lineage>
        <taxon>Bacteria</taxon>
        <taxon>Bacillati</taxon>
        <taxon>Actinomycetota</taxon>
        <taxon>Acidimicrobiia</taxon>
        <taxon>Acidimicrobiales</taxon>
        <taxon>environmental samples</taxon>
    </lineage>
</organism>
<dbReference type="GO" id="GO:0005886">
    <property type="term" value="C:plasma membrane"/>
    <property type="evidence" value="ECO:0007669"/>
    <property type="project" value="UniProtKB-SubCell"/>
</dbReference>
<feature type="transmembrane region" description="Helical" evidence="19">
    <location>
        <begin position="89"/>
        <end position="111"/>
    </location>
</feature>
<evidence type="ECO:0000256" key="5">
    <source>
        <dbReference type="ARBA" id="ARBA00013200"/>
    </source>
</evidence>
<evidence type="ECO:0000256" key="6">
    <source>
        <dbReference type="ARBA" id="ARBA00015850"/>
    </source>
</evidence>
<evidence type="ECO:0000256" key="3">
    <source>
        <dbReference type="ARBA" id="ARBA00004663"/>
    </source>
</evidence>
<evidence type="ECO:0000256" key="17">
    <source>
        <dbReference type="ARBA" id="ARBA00048623"/>
    </source>
</evidence>
<dbReference type="PANTHER" id="PTHR34148:SF1">
    <property type="entry name" value="ADENOSYLCOBINAMIDE-GDP RIBAZOLETRANSFERASE"/>
    <property type="match status" value="1"/>
</dbReference>
<comment type="similarity">
    <text evidence="4 19">Belongs to the CobS family.</text>
</comment>
<evidence type="ECO:0000256" key="19">
    <source>
        <dbReference type="HAMAP-Rule" id="MF_00719"/>
    </source>
</evidence>
<dbReference type="InterPro" id="IPR003805">
    <property type="entry name" value="CobS"/>
</dbReference>
<keyword evidence="8 19" id="KW-0169">Cobalamin biosynthesis</keyword>
<reference evidence="20" key="1">
    <citation type="submission" date="2020-02" db="EMBL/GenBank/DDBJ databases">
        <authorList>
            <person name="Meier V. D."/>
        </authorList>
    </citation>
    <scope>NUCLEOTIDE SEQUENCE</scope>
    <source>
        <strain evidence="20">AVDCRST_MAG10</strain>
    </source>
</reference>
<name>A0A6J4HC31_9ACTN</name>
<keyword evidence="11 19" id="KW-0460">Magnesium</keyword>
<comment type="catalytic activity">
    <reaction evidence="17 19">
        <text>alpha-ribazole + adenosylcob(III)inamide-GDP = adenosylcob(III)alamin + GMP + H(+)</text>
        <dbReference type="Rhea" id="RHEA:16049"/>
        <dbReference type="ChEBI" id="CHEBI:10329"/>
        <dbReference type="ChEBI" id="CHEBI:15378"/>
        <dbReference type="ChEBI" id="CHEBI:18408"/>
        <dbReference type="ChEBI" id="CHEBI:58115"/>
        <dbReference type="ChEBI" id="CHEBI:60487"/>
        <dbReference type="EC" id="2.7.8.26"/>
    </reaction>
</comment>
<dbReference type="Pfam" id="PF02654">
    <property type="entry name" value="CobS"/>
    <property type="match status" value="1"/>
</dbReference>
<keyword evidence="12 19" id="KW-1133">Transmembrane helix</keyword>
<keyword evidence="9 19" id="KW-0808">Transferase</keyword>
<evidence type="ECO:0000256" key="15">
    <source>
        <dbReference type="ARBA" id="ARBA00032605"/>
    </source>
</evidence>
<dbReference type="UniPathway" id="UPA00148">
    <property type="reaction ID" value="UER00238"/>
</dbReference>
<keyword evidence="13 19" id="KW-0472">Membrane</keyword>
<comment type="catalytic activity">
    <reaction evidence="18 19">
        <text>alpha-ribazole 5'-phosphate + adenosylcob(III)inamide-GDP = adenosylcob(III)alamin 5'-phosphate + GMP + H(+)</text>
        <dbReference type="Rhea" id="RHEA:23560"/>
        <dbReference type="ChEBI" id="CHEBI:15378"/>
        <dbReference type="ChEBI" id="CHEBI:57918"/>
        <dbReference type="ChEBI" id="CHEBI:58115"/>
        <dbReference type="ChEBI" id="CHEBI:60487"/>
        <dbReference type="ChEBI" id="CHEBI:60493"/>
        <dbReference type="EC" id="2.7.8.26"/>
    </reaction>
</comment>
<accession>A0A6J4HC31</accession>
<evidence type="ECO:0000256" key="10">
    <source>
        <dbReference type="ARBA" id="ARBA00022692"/>
    </source>
</evidence>
<dbReference type="GO" id="GO:0009236">
    <property type="term" value="P:cobalamin biosynthetic process"/>
    <property type="evidence" value="ECO:0007669"/>
    <property type="project" value="UniProtKB-UniRule"/>
</dbReference>
<evidence type="ECO:0000256" key="18">
    <source>
        <dbReference type="ARBA" id="ARBA00049504"/>
    </source>
</evidence>
<feature type="transmembrane region" description="Helical" evidence="19">
    <location>
        <begin position="162"/>
        <end position="178"/>
    </location>
</feature>
<dbReference type="EC" id="2.7.8.26" evidence="5 19"/>
<keyword evidence="10 19" id="KW-0812">Transmembrane</keyword>
<dbReference type="GO" id="GO:0051073">
    <property type="term" value="F:adenosylcobinamide-GDP ribazoletransferase activity"/>
    <property type="evidence" value="ECO:0007669"/>
    <property type="project" value="UniProtKB-UniRule"/>
</dbReference>
<dbReference type="HAMAP" id="MF_00719">
    <property type="entry name" value="CobS"/>
    <property type="match status" value="1"/>
</dbReference>
<dbReference type="PANTHER" id="PTHR34148">
    <property type="entry name" value="ADENOSYLCOBINAMIDE-GDP RIBAZOLETRANSFERASE"/>
    <property type="match status" value="1"/>
</dbReference>
<evidence type="ECO:0000256" key="16">
    <source>
        <dbReference type="ARBA" id="ARBA00032853"/>
    </source>
</evidence>
<comment type="function">
    <text evidence="14 19">Joins adenosylcobinamide-GDP and alpha-ribazole to generate adenosylcobalamin (Ado-cobalamin). Also synthesizes adenosylcobalamin 5'-phosphate from adenosylcobinamide-GDP and alpha-ribazole 5'-phosphate.</text>
</comment>
<gene>
    <name evidence="19" type="primary">cobS</name>
    <name evidence="20" type="ORF">AVDCRST_MAG10-575</name>
</gene>
<dbReference type="AlphaFoldDB" id="A0A6J4HC31"/>
<evidence type="ECO:0000256" key="11">
    <source>
        <dbReference type="ARBA" id="ARBA00022842"/>
    </source>
</evidence>
<evidence type="ECO:0000256" key="8">
    <source>
        <dbReference type="ARBA" id="ARBA00022573"/>
    </source>
</evidence>
<evidence type="ECO:0000256" key="7">
    <source>
        <dbReference type="ARBA" id="ARBA00022475"/>
    </source>
</evidence>
<protein>
    <recommendedName>
        <fullName evidence="6 19">Adenosylcobinamide-GDP ribazoletransferase</fullName>
        <ecNumber evidence="5 19">2.7.8.26</ecNumber>
    </recommendedName>
    <alternativeName>
        <fullName evidence="16 19">Cobalamin synthase</fullName>
    </alternativeName>
    <alternativeName>
        <fullName evidence="15 19">Cobalamin-5'-phosphate synthase</fullName>
    </alternativeName>
</protein>
<evidence type="ECO:0000256" key="14">
    <source>
        <dbReference type="ARBA" id="ARBA00025228"/>
    </source>
</evidence>
<feature type="transmembrane region" description="Helical" evidence="19">
    <location>
        <begin position="47"/>
        <end position="69"/>
    </location>
</feature>
<dbReference type="EMBL" id="CADCTB010000038">
    <property type="protein sequence ID" value="CAA9219441.1"/>
    <property type="molecule type" value="Genomic_DNA"/>
</dbReference>
<dbReference type="GO" id="GO:0008818">
    <property type="term" value="F:cobalamin 5'-phosphate synthase activity"/>
    <property type="evidence" value="ECO:0007669"/>
    <property type="project" value="UniProtKB-UniRule"/>
</dbReference>
<evidence type="ECO:0000256" key="4">
    <source>
        <dbReference type="ARBA" id="ARBA00010561"/>
    </source>
</evidence>
<comment type="pathway">
    <text evidence="3 19">Cofactor biosynthesis; adenosylcobalamin biosynthesis; adenosylcobalamin from cob(II)yrinate a,c-diamide: step 7/7.</text>
</comment>
<evidence type="ECO:0000256" key="2">
    <source>
        <dbReference type="ARBA" id="ARBA00004651"/>
    </source>
</evidence>
<comment type="cofactor">
    <cofactor evidence="1 19">
        <name>Mg(2+)</name>
        <dbReference type="ChEBI" id="CHEBI:18420"/>
    </cofactor>
</comment>
<proteinExistence type="inferred from homology"/>
<sequence length="230" mass="22886">MRRAIAFLTPFGGAAVPSPSALAWFPVVGAAMGLSLGAIWWAADRLWAAPVAAAVVVAADLALTGMLHLDGLVDSADGLLPPMETDRRLEVMSDPAAGAFGVGTAVAVLLLRWSSLATLTPSPVLLGALWCASRLAMAEFTRTVPYARPTGLASAFRTPGRRRLPVAGIALGAALTAAGAGDAIVGVAVLALAAVAVMALAVRRLGGFTGDVLGAAGVVGETAGLLAAAA</sequence>
<comment type="caution">
    <text evidence="19">Lacks conserved residue(s) required for the propagation of feature annotation.</text>
</comment>
<evidence type="ECO:0000256" key="12">
    <source>
        <dbReference type="ARBA" id="ARBA00022989"/>
    </source>
</evidence>
<comment type="subcellular location">
    <subcellularLocation>
        <location evidence="2 19">Cell membrane</location>
        <topology evidence="2 19">Multi-pass membrane protein</topology>
    </subcellularLocation>
</comment>